<accession>A0A3B0YVA0</accession>
<dbReference type="InterPro" id="IPR013185">
    <property type="entry name" value="Transl_elong_KOW-like"/>
</dbReference>
<dbReference type="InterPro" id="IPR014722">
    <property type="entry name" value="Rib_uL2_dom2"/>
</dbReference>
<keyword evidence="2" id="KW-0251">Elongation factor</keyword>
<feature type="domain" description="Translation elongation factor KOW-like" evidence="1">
    <location>
        <begin position="5"/>
        <end position="38"/>
    </location>
</feature>
<evidence type="ECO:0000259" key="1">
    <source>
        <dbReference type="Pfam" id="PF08207"/>
    </source>
</evidence>
<dbReference type="FunFam" id="2.30.30.30:FF:000003">
    <property type="entry name" value="Elongation factor P"/>
    <property type="match status" value="1"/>
</dbReference>
<evidence type="ECO:0000313" key="2">
    <source>
        <dbReference type="EMBL" id="VAW83341.1"/>
    </source>
</evidence>
<dbReference type="EMBL" id="UOFM01000529">
    <property type="protein sequence ID" value="VAW83341.1"/>
    <property type="molecule type" value="Genomic_DNA"/>
</dbReference>
<protein>
    <submittedName>
        <fullName evidence="2">Translation elongation factor P</fullName>
    </submittedName>
</protein>
<name>A0A3B0YVA0_9ZZZZ</name>
<gene>
    <name evidence="2" type="ORF">MNBD_GAMMA14-1106</name>
</gene>
<feature type="non-terminal residue" evidence="2">
    <location>
        <position position="38"/>
    </location>
</feature>
<organism evidence="2">
    <name type="scientific">hydrothermal vent metagenome</name>
    <dbReference type="NCBI Taxonomy" id="652676"/>
    <lineage>
        <taxon>unclassified sequences</taxon>
        <taxon>metagenomes</taxon>
        <taxon>ecological metagenomes</taxon>
    </lineage>
</organism>
<sequence length="38" mass="4195">MATYSTNEFKGGLKIMLDNDPCSIIENEFVKPGKGQAF</sequence>
<dbReference type="Pfam" id="PF08207">
    <property type="entry name" value="EFP_N"/>
    <property type="match status" value="1"/>
</dbReference>
<dbReference type="GO" id="GO:0003746">
    <property type="term" value="F:translation elongation factor activity"/>
    <property type="evidence" value="ECO:0007669"/>
    <property type="project" value="UniProtKB-KW"/>
</dbReference>
<dbReference type="Gene3D" id="2.30.30.30">
    <property type="match status" value="1"/>
</dbReference>
<dbReference type="AlphaFoldDB" id="A0A3B0YVA0"/>
<keyword evidence="2" id="KW-0648">Protein biosynthesis</keyword>
<reference evidence="2" key="1">
    <citation type="submission" date="2018-06" db="EMBL/GenBank/DDBJ databases">
        <authorList>
            <person name="Zhirakovskaya E."/>
        </authorList>
    </citation>
    <scope>NUCLEOTIDE SEQUENCE</scope>
</reference>
<proteinExistence type="predicted"/>
<dbReference type="SUPFAM" id="SSF50104">
    <property type="entry name" value="Translation proteins SH3-like domain"/>
    <property type="match status" value="1"/>
</dbReference>
<dbReference type="InterPro" id="IPR008991">
    <property type="entry name" value="Translation_prot_SH3-like_sf"/>
</dbReference>